<keyword evidence="13" id="KW-1185">Reference proteome</keyword>
<evidence type="ECO:0000256" key="1">
    <source>
        <dbReference type="ARBA" id="ARBA00001946"/>
    </source>
</evidence>
<feature type="binding site" evidence="9">
    <location>
        <position position="8"/>
    </location>
    <ligand>
        <name>Mg(2+)</name>
        <dbReference type="ChEBI" id="CHEBI:18420"/>
        <note>catalytic</note>
    </ligand>
</feature>
<keyword evidence="6 9" id="KW-0378">Hydrolase</keyword>
<evidence type="ECO:0000256" key="9">
    <source>
        <dbReference type="HAMAP-Rule" id="MF_01471"/>
    </source>
</evidence>
<dbReference type="InterPro" id="IPR021127">
    <property type="entry name" value="CRISPR_associated_Cas2"/>
</dbReference>
<evidence type="ECO:0000256" key="5">
    <source>
        <dbReference type="ARBA" id="ARBA00022759"/>
    </source>
</evidence>
<dbReference type="GO" id="GO:0051607">
    <property type="term" value="P:defense response to virus"/>
    <property type="evidence" value="ECO:0007669"/>
    <property type="project" value="UniProtKB-UniRule"/>
</dbReference>
<evidence type="ECO:0000256" key="8">
    <source>
        <dbReference type="ARBA" id="ARBA00023118"/>
    </source>
</evidence>
<name>A0A328FFM4_9BACT</name>
<evidence type="ECO:0000313" key="11">
    <source>
        <dbReference type="EMBL" id="RAM03384.1"/>
    </source>
</evidence>
<dbReference type="InterPro" id="IPR019199">
    <property type="entry name" value="Virulence_VapD/CRISPR_Cas2"/>
</dbReference>
<keyword evidence="8 9" id="KW-0051">Antiviral defense</keyword>
<comment type="similarity">
    <text evidence="2 9">Belongs to the CRISPR-associated endoribonuclease Cas2 protein family.</text>
</comment>
<evidence type="ECO:0000256" key="2">
    <source>
        <dbReference type="ARBA" id="ARBA00009959"/>
    </source>
</evidence>
<dbReference type="CDD" id="cd09725">
    <property type="entry name" value="Cas2_I_II_III"/>
    <property type="match status" value="1"/>
</dbReference>
<dbReference type="Pfam" id="PF09827">
    <property type="entry name" value="CRISPR_Cas2"/>
    <property type="match status" value="1"/>
</dbReference>
<evidence type="ECO:0000313" key="10">
    <source>
        <dbReference type="EMBL" id="QBH12651.1"/>
    </source>
</evidence>
<keyword evidence="7 9" id="KW-0460">Magnesium</keyword>
<gene>
    <name evidence="9 11" type="primary">cas2</name>
    <name evidence="11" type="ORF">DO021_03600</name>
    <name evidence="10" type="ORF">EYB58_06865</name>
</gene>
<organism evidence="11 12">
    <name type="scientific">Desulfobacter hydrogenophilus</name>
    <dbReference type="NCBI Taxonomy" id="2291"/>
    <lineage>
        <taxon>Bacteria</taxon>
        <taxon>Pseudomonadati</taxon>
        <taxon>Thermodesulfobacteriota</taxon>
        <taxon>Desulfobacteria</taxon>
        <taxon>Desulfobacterales</taxon>
        <taxon>Desulfobacteraceae</taxon>
        <taxon>Desulfobacter</taxon>
    </lineage>
</organism>
<evidence type="ECO:0000256" key="3">
    <source>
        <dbReference type="ARBA" id="ARBA00022722"/>
    </source>
</evidence>
<dbReference type="HAMAP" id="MF_01471">
    <property type="entry name" value="Cas2"/>
    <property type="match status" value="1"/>
</dbReference>
<proteinExistence type="inferred from homology"/>
<accession>A0A328FFM4</accession>
<dbReference type="GO" id="GO:0016787">
    <property type="term" value="F:hydrolase activity"/>
    <property type="evidence" value="ECO:0007669"/>
    <property type="project" value="UniProtKB-KW"/>
</dbReference>
<comment type="function">
    <text evidence="9">CRISPR (clustered regularly interspaced short palindromic repeat), is an adaptive immune system that provides protection against mobile genetic elements (viruses, transposable elements and conjugative plasmids). CRISPR clusters contain sequences complementary to antecedent mobile elements and target invading nucleic acids. CRISPR clusters are transcribed and processed into CRISPR RNA (crRNA). Functions as a ssRNA-specific endoribonuclease. Involved in the integration of spacer DNA into the CRISPR cassette.</text>
</comment>
<comment type="subunit">
    <text evidence="9">Homodimer, forms a heterotetramer with a Cas1 homodimer.</text>
</comment>
<dbReference type="EC" id="3.1.-.-" evidence="9"/>
<dbReference type="RefSeq" id="WP_111953800.1">
    <property type="nucleotide sequence ID" value="NZ_CP036313.1"/>
</dbReference>
<dbReference type="PANTHER" id="PTHR34405">
    <property type="entry name" value="CRISPR-ASSOCIATED ENDORIBONUCLEASE CAS2"/>
    <property type="match status" value="1"/>
</dbReference>
<dbReference type="AlphaFoldDB" id="A0A328FFM4"/>
<dbReference type="NCBIfam" id="TIGR01573">
    <property type="entry name" value="cas2"/>
    <property type="match status" value="1"/>
</dbReference>
<dbReference type="SUPFAM" id="SSF143430">
    <property type="entry name" value="TTP0101/SSO1404-like"/>
    <property type="match status" value="1"/>
</dbReference>
<comment type="cofactor">
    <cofactor evidence="1 9">
        <name>Mg(2+)</name>
        <dbReference type="ChEBI" id="CHEBI:18420"/>
    </cofactor>
</comment>
<evidence type="ECO:0000256" key="7">
    <source>
        <dbReference type="ARBA" id="ARBA00022842"/>
    </source>
</evidence>
<reference evidence="11 12" key="1">
    <citation type="submission" date="2018-06" db="EMBL/GenBank/DDBJ databases">
        <title>Complete Genome Sequence of Desulfobacter hydrogenophilus (DSM3380).</title>
        <authorList>
            <person name="Marietou A."/>
            <person name="Schreiber L."/>
            <person name="Marshall I."/>
            <person name="Jorgensen B."/>
        </authorList>
    </citation>
    <scope>NUCLEOTIDE SEQUENCE [LARGE SCALE GENOMIC DNA]</scope>
    <source>
        <strain evidence="11 12">DSM 3380</strain>
    </source>
</reference>
<sequence length="93" mass="11007">MYIIAVYDINTETREGRRALNKIFKLMKKYLIHIQKSVFEGELTKAQFQKMKLEVMQIIDPDCDSVIYFSSRDSRWLDKEVHGLGKDTTDNFI</sequence>
<dbReference type="EMBL" id="QLNI01000005">
    <property type="protein sequence ID" value="RAM03384.1"/>
    <property type="molecule type" value="Genomic_DNA"/>
</dbReference>
<evidence type="ECO:0000256" key="4">
    <source>
        <dbReference type="ARBA" id="ARBA00022723"/>
    </source>
</evidence>
<dbReference type="Proteomes" id="UP000248798">
    <property type="component" value="Unassembled WGS sequence"/>
</dbReference>
<dbReference type="PANTHER" id="PTHR34405:SF1">
    <property type="entry name" value="CRISPR-ASSOCIATED ENDORIBONUCLEASE CAS2"/>
    <property type="match status" value="1"/>
</dbReference>
<dbReference type="EMBL" id="CP036313">
    <property type="protein sequence ID" value="QBH12651.1"/>
    <property type="molecule type" value="Genomic_DNA"/>
</dbReference>
<dbReference type="GO" id="GO:0043571">
    <property type="term" value="P:maintenance of CRISPR repeat elements"/>
    <property type="evidence" value="ECO:0007669"/>
    <property type="project" value="UniProtKB-UniRule"/>
</dbReference>
<dbReference type="OrthoDB" id="9798176at2"/>
<keyword evidence="5 9" id="KW-0255">Endonuclease</keyword>
<evidence type="ECO:0000313" key="12">
    <source>
        <dbReference type="Proteomes" id="UP000248798"/>
    </source>
</evidence>
<dbReference type="Gene3D" id="3.30.70.240">
    <property type="match status" value="1"/>
</dbReference>
<evidence type="ECO:0000313" key="13">
    <source>
        <dbReference type="Proteomes" id="UP000293902"/>
    </source>
</evidence>
<reference evidence="10 13" key="2">
    <citation type="submission" date="2019-02" db="EMBL/GenBank/DDBJ databases">
        <title>Complete genome sequence of Desulfobacter hydrogenophilus AcRS1.</title>
        <authorList>
            <person name="Marietou A."/>
            <person name="Lund M.B."/>
            <person name="Marshall I.P.G."/>
            <person name="Schreiber L."/>
            <person name="Jorgensen B."/>
        </authorList>
    </citation>
    <scope>NUCLEOTIDE SEQUENCE [LARGE SCALE GENOMIC DNA]</scope>
    <source>
        <strain evidence="10 13">AcRS1</strain>
    </source>
</reference>
<dbReference type="GO" id="GO:0004521">
    <property type="term" value="F:RNA endonuclease activity"/>
    <property type="evidence" value="ECO:0007669"/>
    <property type="project" value="InterPro"/>
</dbReference>
<protein>
    <recommendedName>
        <fullName evidence="9">CRISPR-associated endoribonuclease Cas2</fullName>
        <ecNumber evidence="9">3.1.-.-</ecNumber>
    </recommendedName>
</protein>
<keyword evidence="4 9" id="KW-0479">Metal-binding</keyword>
<evidence type="ECO:0000256" key="6">
    <source>
        <dbReference type="ARBA" id="ARBA00022801"/>
    </source>
</evidence>
<dbReference type="GO" id="GO:0046872">
    <property type="term" value="F:metal ion binding"/>
    <property type="evidence" value="ECO:0007669"/>
    <property type="project" value="UniProtKB-UniRule"/>
</dbReference>
<dbReference type="Proteomes" id="UP000293902">
    <property type="component" value="Chromosome"/>
</dbReference>
<keyword evidence="3 9" id="KW-0540">Nuclease</keyword>